<evidence type="ECO:0000313" key="2">
    <source>
        <dbReference type="EMBL" id="TFK27122.1"/>
    </source>
</evidence>
<protein>
    <submittedName>
        <fullName evidence="2">Uncharacterized protein</fullName>
    </submittedName>
</protein>
<keyword evidence="3" id="KW-1185">Reference proteome</keyword>
<dbReference type="Proteomes" id="UP000307440">
    <property type="component" value="Unassembled WGS sequence"/>
</dbReference>
<dbReference type="AlphaFoldDB" id="A0A5C3L3D9"/>
<evidence type="ECO:0000256" key="1">
    <source>
        <dbReference type="SAM" id="SignalP"/>
    </source>
</evidence>
<sequence>MLRFRSSLAFAAAYATCAILALPVAVKDGPAFGISWYIGPDCNHDDLRSFWSGPLAPDICLPIVNSATWTHQFRSFRLRLDNTETKYSVLVNTDQWNCAANSITIPASEIVLGPNGCNYVSAPLDGEEWKSFSFAPA</sequence>
<dbReference type="EMBL" id="ML210167">
    <property type="protein sequence ID" value="TFK27122.1"/>
    <property type="molecule type" value="Genomic_DNA"/>
</dbReference>
<keyword evidence="1" id="KW-0732">Signal</keyword>
<feature type="signal peptide" evidence="1">
    <location>
        <begin position="1"/>
        <end position="21"/>
    </location>
</feature>
<evidence type="ECO:0000313" key="3">
    <source>
        <dbReference type="Proteomes" id="UP000307440"/>
    </source>
</evidence>
<reference evidence="2 3" key="1">
    <citation type="journal article" date="2019" name="Nat. Ecol. Evol.">
        <title>Megaphylogeny resolves global patterns of mushroom evolution.</title>
        <authorList>
            <person name="Varga T."/>
            <person name="Krizsan K."/>
            <person name="Foldi C."/>
            <person name="Dima B."/>
            <person name="Sanchez-Garcia M."/>
            <person name="Sanchez-Ramirez S."/>
            <person name="Szollosi G.J."/>
            <person name="Szarkandi J.G."/>
            <person name="Papp V."/>
            <person name="Albert L."/>
            <person name="Andreopoulos W."/>
            <person name="Angelini C."/>
            <person name="Antonin V."/>
            <person name="Barry K.W."/>
            <person name="Bougher N.L."/>
            <person name="Buchanan P."/>
            <person name="Buyck B."/>
            <person name="Bense V."/>
            <person name="Catcheside P."/>
            <person name="Chovatia M."/>
            <person name="Cooper J."/>
            <person name="Damon W."/>
            <person name="Desjardin D."/>
            <person name="Finy P."/>
            <person name="Geml J."/>
            <person name="Haridas S."/>
            <person name="Hughes K."/>
            <person name="Justo A."/>
            <person name="Karasinski D."/>
            <person name="Kautmanova I."/>
            <person name="Kiss B."/>
            <person name="Kocsube S."/>
            <person name="Kotiranta H."/>
            <person name="LaButti K.M."/>
            <person name="Lechner B.E."/>
            <person name="Liimatainen K."/>
            <person name="Lipzen A."/>
            <person name="Lukacs Z."/>
            <person name="Mihaltcheva S."/>
            <person name="Morgado L.N."/>
            <person name="Niskanen T."/>
            <person name="Noordeloos M.E."/>
            <person name="Ohm R.A."/>
            <person name="Ortiz-Santana B."/>
            <person name="Ovrebo C."/>
            <person name="Racz N."/>
            <person name="Riley R."/>
            <person name="Savchenko A."/>
            <person name="Shiryaev A."/>
            <person name="Soop K."/>
            <person name="Spirin V."/>
            <person name="Szebenyi C."/>
            <person name="Tomsovsky M."/>
            <person name="Tulloss R.E."/>
            <person name="Uehling J."/>
            <person name="Grigoriev I.V."/>
            <person name="Vagvolgyi C."/>
            <person name="Papp T."/>
            <person name="Martin F.M."/>
            <person name="Miettinen O."/>
            <person name="Hibbett D.S."/>
            <person name="Nagy L.G."/>
        </authorList>
    </citation>
    <scope>NUCLEOTIDE SEQUENCE [LARGE SCALE GENOMIC DNA]</scope>
    <source>
        <strain evidence="2 3">CBS 121175</strain>
    </source>
</reference>
<gene>
    <name evidence="2" type="ORF">FA15DRAFT_727621</name>
</gene>
<name>A0A5C3L3D9_COPMA</name>
<proteinExistence type="predicted"/>
<accession>A0A5C3L3D9</accession>
<organism evidence="2 3">
    <name type="scientific">Coprinopsis marcescibilis</name>
    <name type="common">Agaric fungus</name>
    <name type="synonym">Psathyrella marcescibilis</name>
    <dbReference type="NCBI Taxonomy" id="230819"/>
    <lineage>
        <taxon>Eukaryota</taxon>
        <taxon>Fungi</taxon>
        <taxon>Dikarya</taxon>
        <taxon>Basidiomycota</taxon>
        <taxon>Agaricomycotina</taxon>
        <taxon>Agaricomycetes</taxon>
        <taxon>Agaricomycetidae</taxon>
        <taxon>Agaricales</taxon>
        <taxon>Agaricineae</taxon>
        <taxon>Psathyrellaceae</taxon>
        <taxon>Coprinopsis</taxon>
    </lineage>
</organism>
<feature type="chain" id="PRO_5023034211" evidence="1">
    <location>
        <begin position="22"/>
        <end position="137"/>
    </location>
</feature>